<evidence type="ECO:0000256" key="1">
    <source>
        <dbReference type="PROSITE-ProRule" id="PRU00325"/>
    </source>
</evidence>
<feature type="domain" description="SWIM-type" evidence="2">
    <location>
        <begin position="59"/>
        <end position="92"/>
    </location>
</feature>
<evidence type="ECO:0000259" key="2">
    <source>
        <dbReference type="PROSITE" id="PS50966"/>
    </source>
</evidence>
<name>A0A2S7N2B6_9BACI</name>
<evidence type="ECO:0000313" key="4">
    <source>
        <dbReference type="Proteomes" id="UP000239663"/>
    </source>
</evidence>
<accession>A0A2S7N2B6</accession>
<dbReference type="EMBL" id="PKOZ01000002">
    <property type="protein sequence ID" value="PQD96148.1"/>
    <property type="molecule type" value="Genomic_DNA"/>
</dbReference>
<gene>
    <name evidence="3" type="ORF">CYL18_05985</name>
</gene>
<reference evidence="3 4" key="1">
    <citation type="submission" date="2017-12" db="EMBL/GenBank/DDBJ databases">
        <title>Taxonomic description and draft genome of Pradoshia cofamensis Gen. nov., sp. nov., a thermotolerant bacillale isolated from anterior gut of earthworm Eisenia fetida.</title>
        <authorList>
            <person name="Saha T."/>
            <person name="Chakraborty R."/>
        </authorList>
    </citation>
    <scope>NUCLEOTIDE SEQUENCE [LARGE SCALE GENOMIC DNA]</scope>
    <source>
        <strain evidence="3 4">EAG3</strain>
    </source>
</reference>
<keyword evidence="1" id="KW-0863">Zinc-finger</keyword>
<dbReference type="OrthoDB" id="7593573at2"/>
<evidence type="ECO:0000313" key="3">
    <source>
        <dbReference type="EMBL" id="PQD96148.1"/>
    </source>
</evidence>
<dbReference type="AlphaFoldDB" id="A0A2S7N2B6"/>
<dbReference type="GO" id="GO:0008270">
    <property type="term" value="F:zinc ion binding"/>
    <property type="evidence" value="ECO:0007669"/>
    <property type="project" value="UniProtKB-KW"/>
</dbReference>
<comment type="caution">
    <text evidence="3">The sequence shown here is derived from an EMBL/GenBank/DDBJ whole genome shotgun (WGS) entry which is preliminary data.</text>
</comment>
<dbReference type="PROSITE" id="PS50966">
    <property type="entry name" value="ZF_SWIM"/>
    <property type="match status" value="1"/>
</dbReference>
<dbReference type="RefSeq" id="WP_104848575.1">
    <property type="nucleotide sequence ID" value="NZ_PKOZ01000002.1"/>
</dbReference>
<keyword evidence="4" id="KW-1185">Reference proteome</keyword>
<dbReference type="InterPro" id="IPR007527">
    <property type="entry name" value="Znf_SWIM"/>
</dbReference>
<proteinExistence type="predicted"/>
<keyword evidence="1" id="KW-0862">Zinc</keyword>
<dbReference type="Proteomes" id="UP000239663">
    <property type="component" value="Unassembled WGS sequence"/>
</dbReference>
<protein>
    <recommendedName>
        <fullName evidence="2">SWIM-type domain-containing protein</fullName>
    </recommendedName>
</protein>
<organism evidence="3 4">
    <name type="scientific">Pradoshia eiseniae</name>
    <dbReference type="NCBI Taxonomy" id="2064768"/>
    <lineage>
        <taxon>Bacteria</taxon>
        <taxon>Bacillati</taxon>
        <taxon>Bacillota</taxon>
        <taxon>Bacilli</taxon>
        <taxon>Bacillales</taxon>
        <taxon>Bacillaceae</taxon>
        <taxon>Pradoshia</taxon>
    </lineage>
</organism>
<sequence length="541" mass="63307">MHDALNFYGERIAGVLSPKSNNDVNVVTKGLVLYRQGMVTKLTIDEELIHGVVQDVMKVDVTLDLTFPSNSSCSCPAIDLCRHQLAVFFAAYSKSASVSDWVDDWKHKNDAMYKLKKSLESGPVFKGTESKPVQQKVKPDHNYASWRAFFANVAREELTLPPYFMMGTHRIASSYQRAIQRSEPDNRQWVPLYRSMAYFHGIRFLFDQDSESLDHFRKEMLQQSVHELYLAIIDEMSRFETSIRPFDSEEFIGAFLEETQGLLYTDSFVFYRWQLYGLIWSASLSSKEERAAERSRLESLVTSLPEADAELGQMMIVHLLMLEQEDEAALAIIQLLGPAACFYLTFMLEDMNMLKQHARMIPFVEFYTKNIKAYLLHYHSQEYKRTNYLYNALQIIRPFSSATKRFDLLERMLRETIPYSLIPYSHYLYEKKEYKKWVELQVAERVNVLAEWPQQAKEIQKEKPEVLLPLYHQQVIQLIGGKNRAAYRDAVRYLKKLRTIYKKLKQVPAWESYIAYLSDTYKRLRAFQEELRKGKLIDAAD</sequence>
<keyword evidence="1" id="KW-0479">Metal-binding</keyword>